<sequence length="61" mass="7127">MERQLDRESKGDGGEEECGTVYGWCPRRLEDRKRNGTPNPLCNGRLERGRERYLKKQTGDE</sequence>
<name>A0A4Z2JD64_9TELE</name>
<dbReference type="Proteomes" id="UP000314294">
    <property type="component" value="Unassembled WGS sequence"/>
</dbReference>
<evidence type="ECO:0000256" key="1">
    <source>
        <dbReference type="SAM" id="MobiDB-lite"/>
    </source>
</evidence>
<feature type="compositionally biased region" description="Basic and acidic residues" evidence="1">
    <location>
        <begin position="1"/>
        <end position="13"/>
    </location>
</feature>
<dbReference type="EMBL" id="SRLO01000008">
    <property type="protein sequence ID" value="TNN87917.1"/>
    <property type="molecule type" value="Genomic_DNA"/>
</dbReference>
<protein>
    <submittedName>
        <fullName evidence="2">Uncharacterized protein</fullName>
    </submittedName>
</protein>
<dbReference type="AlphaFoldDB" id="A0A4Z2JD64"/>
<evidence type="ECO:0000313" key="2">
    <source>
        <dbReference type="EMBL" id="TNN87917.1"/>
    </source>
</evidence>
<feature type="compositionally biased region" description="Basic and acidic residues" evidence="1">
    <location>
        <begin position="45"/>
        <end position="61"/>
    </location>
</feature>
<evidence type="ECO:0000313" key="3">
    <source>
        <dbReference type="Proteomes" id="UP000314294"/>
    </source>
</evidence>
<keyword evidence="3" id="KW-1185">Reference proteome</keyword>
<comment type="caution">
    <text evidence="2">The sequence shown here is derived from an EMBL/GenBank/DDBJ whole genome shotgun (WGS) entry which is preliminary data.</text>
</comment>
<accession>A0A4Z2JD64</accession>
<organism evidence="2 3">
    <name type="scientific">Liparis tanakae</name>
    <name type="common">Tanaka's snailfish</name>
    <dbReference type="NCBI Taxonomy" id="230148"/>
    <lineage>
        <taxon>Eukaryota</taxon>
        <taxon>Metazoa</taxon>
        <taxon>Chordata</taxon>
        <taxon>Craniata</taxon>
        <taxon>Vertebrata</taxon>
        <taxon>Euteleostomi</taxon>
        <taxon>Actinopterygii</taxon>
        <taxon>Neopterygii</taxon>
        <taxon>Teleostei</taxon>
        <taxon>Neoteleostei</taxon>
        <taxon>Acanthomorphata</taxon>
        <taxon>Eupercaria</taxon>
        <taxon>Perciformes</taxon>
        <taxon>Cottioidei</taxon>
        <taxon>Cottales</taxon>
        <taxon>Liparidae</taxon>
        <taxon>Liparis</taxon>
    </lineage>
</organism>
<proteinExistence type="predicted"/>
<feature type="region of interest" description="Disordered" evidence="1">
    <location>
        <begin position="1"/>
        <end position="20"/>
    </location>
</feature>
<feature type="region of interest" description="Disordered" evidence="1">
    <location>
        <begin position="30"/>
        <end position="61"/>
    </location>
</feature>
<reference evidence="2 3" key="1">
    <citation type="submission" date="2019-03" db="EMBL/GenBank/DDBJ databases">
        <title>First draft genome of Liparis tanakae, snailfish: a comprehensive survey of snailfish specific genes.</title>
        <authorList>
            <person name="Kim W."/>
            <person name="Song I."/>
            <person name="Jeong J.-H."/>
            <person name="Kim D."/>
            <person name="Kim S."/>
            <person name="Ryu S."/>
            <person name="Song J.Y."/>
            <person name="Lee S.K."/>
        </authorList>
    </citation>
    <scope>NUCLEOTIDE SEQUENCE [LARGE SCALE GENOMIC DNA]</scope>
    <source>
        <tissue evidence="2">Muscle</tissue>
    </source>
</reference>
<gene>
    <name evidence="2" type="ORF">EYF80_001881</name>
</gene>